<protein>
    <submittedName>
        <fullName evidence="1">15036_t:CDS:1</fullName>
    </submittedName>
</protein>
<organism evidence="1 2">
    <name type="scientific">Acaulospora colombiana</name>
    <dbReference type="NCBI Taxonomy" id="27376"/>
    <lineage>
        <taxon>Eukaryota</taxon>
        <taxon>Fungi</taxon>
        <taxon>Fungi incertae sedis</taxon>
        <taxon>Mucoromycota</taxon>
        <taxon>Glomeromycotina</taxon>
        <taxon>Glomeromycetes</taxon>
        <taxon>Diversisporales</taxon>
        <taxon>Acaulosporaceae</taxon>
        <taxon>Acaulospora</taxon>
    </lineage>
</organism>
<dbReference type="Proteomes" id="UP000789525">
    <property type="component" value="Unassembled WGS sequence"/>
</dbReference>
<proteinExistence type="predicted"/>
<sequence>AWTEKRLGAGLPYTRMTDMTFLSRDEALLLFNGEEDHGTTLAVYSFSRQQIICKCRFPFQFPFRVLFLKRPESRFGDKRQSSSAKLLIPDPSVDILGVNFKLEEDPTSSWSCIVLSLHRFQNMYKSLLEKHPGRDVFDWEEWGPSVTRWLPQQSITPIGNRSIFGSRMIAWGLPTASDTDSGLSSCLLLLDFNPGPIYHDTALEREGKSRGTIVREETIWEDSQVGLKVKSSLPYRVFTAPHIPLGFDFRFDGSTIMAKWNGMKNKRE</sequence>
<reference evidence="1" key="1">
    <citation type="submission" date="2021-06" db="EMBL/GenBank/DDBJ databases">
        <authorList>
            <person name="Kallberg Y."/>
            <person name="Tangrot J."/>
            <person name="Rosling A."/>
        </authorList>
    </citation>
    <scope>NUCLEOTIDE SEQUENCE</scope>
    <source>
        <strain evidence="1">CL356</strain>
    </source>
</reference>
<dbReference type="EMBL" id="CAJVPT010037985">
    <property type="protein sequence ID" value="CAG8719020.1"/>
    <property type="molecule type" value="Genomic_DNA"/>
</dbReference>
<name>A0ACA9PPP1_9GLOM</name>
<keyword evidence="2" id="KW-1185">Reference proteome</keyword>
<evidence type="ECO:0000313" key="1">
    <source>
        <dbReference type="EMBL" id="CAG8719020.1"/>
    </source>
</evidence>
<feature type="non-terminal residue" evidence="1">
    <location>
        <position position="1"/>
    </location>
</feature>
<gene>
    <name evidence="1" type="ORF">ACOLOM_LOCUS11051</name>
</gene>
<comment type="caution">
    <text evidence="1">The sequence shown here is derived from an EMBL/GenBank/DDBJ whole genome shotgun (WGS) entry which is preliminary data.</text>
</comment>
<accession>A0ACA9PPP1</accession>
<evidence type="ECO:0000313" key="2">
    <source>
        <dbReference type="Proteomes" id="UP000789525"/>
    </source>
</evidence>